<evidence type="ECO:0000313" key="3">
    <source>
        <dbReference type="EMBL" id="KAK7340601.1"/>
    </source>
</evidence>
<feature type="region of interest" description="Disordered" evidence="1">
    <location>
        <begin position="299"/>
        <end position="357"/>
    </location>
</feature>
<dbReference type="AlphaFoldDB" id="A0AAN9LRR3"/>
<feature type="compositionally biased region" description="Low complexity" evidence="1">
    <location>
        <begin position="243"/>
        <end position="271"/>
    </location>
</feature>
<reference evidence="3 4" key="1">
    <citation type="submission" date="2024-01" db="EMBL/GenBank/DDBJ databases">
        <title>The genomes of 5 underutilized Papilionoideae crops provide insights into root nodulation and disease resistanc.</title>
        <authorList>
            <person name="Jiang F."/>
        </authorList>
    </citation>
    <scope>NUCLEOTIDE SEQUENCE [LARGE SCALE GENOMIC DNA]</scope>
    <source>
        <strain evidence="3">LVBAO_FW01</strain>
        <tissue evidence="3">Leaves</tissue>
    </source>
</reference>
<gene>
    <name evidence="3" type="ORF">VNO77_21308</name>
</gene>
<keyword evidence="4" id="KW-1185">Reference proteome</keyword>
<feature type="compositionally biased region" description="Low complexity" evidence="1">
    <location>
        <begin position="310"/>
        <end position="333"/>
    </location>
</feature>
<feature type="region of interest" description="Disordered" evidence="1">
    <location>
        <begin position="103"/>
        <end position="139"/>
    </location>
</feature>
<organism evidence="3 4">
    <name type="scientific">Canavalia gladiata</name>
    <name type="common">Sword bean</name>
    <name type="synonym">Dolichos gladiatus</name>
    <dbReference type="NCBI Taxonomy" id="3824"/>
    <lineage>
        <taxon>Eukaryota</taxon>
        <taxon>Viridiplantae</taxon>
        <taxon>Streptophyta</taxon>
        <taxon>Embryophyta</taxon>
        <taxon>Tracheophyta</taxon>
        <taxon>Spermatophyta</taxon>
        <taxon>Magnoliopsida</taxon>
        <taxon>eudicotyledons</taxon>
        <taxon>Gunneridae</taxon>
        <taxon>Pentapetalae</taxon>
        <taxon>rosids</taxon>
        <taxon>fabids</taxon>
        <taxon>Fabales</taxon>
        <taxon>Fabaceae</taxon>
        <taxon>Papilionoideae</taxon>
        <taxon>50 kb inversion clade</taxon>
        <taxon>NPAAA clade</taxon>
        <taxon>indigoferoid/millettioid clade</taxon>
        <taxon>Phaseoleae</taxon>
        <taxon>Canavalia</taxon>
    </lineage>
</organism>
<dbReference type="GO" id="GO:0005516">
    <property type="term" value="F:calmodulin binding"/>
    <property type="evidence" value="ECO:0007669"/>
    <property type="project" value="InterPro"/>
</dbReference>
<dbReference type="EMBL" id="JAYMYQ010000004">
    <property type="protein sequence ID" value="KAK7340601.1"/>
    <property type="molecule type" value="Genomic_DNA"/>
</dbReference>
<evidence type="ECO:0000259" key="2">
    <source>
        <dbReference type="SMART" id="SM01054"/>
    </source>
</evidence>
<dbReference type="Pfam" id="PF07839">
    <property type="entry name" value="CaM_binding"/>
    <property type="match status" value="1"/>
</dbReference>
<dbReference type="PANTHER" id="PTHR33349">
    <property type="entry name" value="EMB|CAB62594.1"/>
    <property type="match status" value="1"/>
</dbReference>
<feature type="compositionally biased region" description="Basic and acidic residues" evidence="1">
    <location>
        <begin position="108"/>
        <end position="127"/>
    </location>
</feature>
<feature type="domain" description="Calmodulin-binding" evidence="2">
    <location>
        <begin position="352"/>
        <end position="458"/>
    </location>
</feature>
<comment type="caution">
    <text evidence="3">The sequence shown here is derived from an EMBL/GenBank/DDBJ whole genome shotgun (WGS) entry which is preliminary data.</text>
</comment>
<proteinExistence type="predicted"/>
<dbReference type="InterPro" id="IPR012417">
    <property type="entry name" value="CaM-bd_dom_pln"/>
</dbReference>
<feature type="region of interest" description="Disordered" evidence="1">
    <location>
        <begin position="232"/>
        <end position="284"/>
    </location>
</feature>
<dbReference type="PANTHER" id="PTHR33349:SF7">
    <property type="entry name" value="PLANT CALMODULIN-BINDING-LIKE PROTEIN"/>
    <property type="match status" value="1"/>
</dbReference>
<feature type="compositionally biased region" description="Basic and acidic residues" evidence="1">
    <location>
        <begin position="272"/>
        <end position="284"/>
    </location>
</feature>
<evidence type="ECO:0000313" key="4">
    <source>
        <dbReference type="Proteomes" id="UP001367508"/>
    </source>
</evidence>
<dbReference type="Proteomes" id="UP001367508">
    <property type="component" value="Unassembled WGS sequence"/>
</dbReference>
<evidence type="ECO:0000256" key="1">
    <source>
        <dbReference type="SAM" id="MobiDB-lite"/>
    </source>
</evidence>
<name>A0AAN9LRR3_CANGL</name>
<feature type="compositionally biased region" description="Polar residues" evidence="1">
    <location>
        <begin position="341"/>
        <end position="355"/>
    </location>
</feature>
<dbReference type="SMART" id="SM01054">
    <property type="entry name" value="CaM_binding"/>
    <property type="match status" value="1"/>
</dbReference>
<feature type="compositionally biased region" description="Polar residues" evidence="1">
    <location>
        <begin position="128"/>
        <end position="138"/>
    </location>
</feature>
<protein>
    <recommendedName>
        <fullName evidence="2">Calmodulin-binding domain-containing protein</fullName>
    </recommendedName>
</protein>
<sequence length="470" mass="51896">MISEVTMSSGVELRRHSVGIASSENHEIELVPRYLRASIGSCHDFCKYGRKLLVKEEKEKLSITKRAEKAPLHRSSEESIGGRRVSAAKLKASLDFEPKKISAVKQTKSVDSESHISDTSETHKQELATKSSGSQKQIGNEVYVNKNKASLHPKSHISSIPKTRRQGISPSFEVEIPSKPISKSVVETSPKSISPLRSSCERMNRASHNEMELSEKHVTSLSPDSVTKQTVSSMMKKRESSCKVASLSRASLSSKSSCKKNVSLSKNQPKANKAEPEEHNNEPEEKTLYVIKMETANQTLQSDQNESQDSELSLSNSPPSPKFSSSLSFKSSSQGQEKSEYATSQFEEDSSSGNSDIEHMENVETLEVEENGKSSPRELKLQRDEVLGDNAIDVKADAENVGAITGPEKVVLRHQDVQVKKDEQVLYNNVIKETASKLIETQKGKVKALVSAFETIISLQEKRISANIIN</sequence>
<accession>A0AAN9LRR3</accession>